<dbReference type="PROSITE" id="PS00211">
    <property type="entry name" value="ABC_TRANSPORTER_1"/>
    <property type="match status" value="1"/>
</dbReference>
<dbReference type="GO" id="GO:0016887">
    <property type="term" value="F:ATP hydrolysis activity"/>
    <property type="evidence" value="ECO:0007669"/>
    <property type="project" value="InterPro"/>
</dbReference>
<dbReference type="SMART" id="SM00382">
    <property type="entry name" value="AAA"/>
    <property type="match status" value="1"/>
</dbReference>
<dbReference type="SUPFAM" id="SSF52540">
    <property type="entry name" value="P-loop containing nucleoside triphosphate hydrolases"/>
    <property type="match status" value="1"/>
</dbReference>
<evidence type="ECO:0000256" key="4">
    <source>
        <dbReference type="ARBA" id="ARBA00038388"/>
    </source>
</evidence>
<dbReference type="InterPro" id="IPR003593">
    <property type="entry name" value="AAA+_ATPase"/>
</dbReference>
<sequence>MSDISSEPVFEFRGVSKSYQMGESTVYALNEVDLQVREGEFLAILGPSGSGKSTLMHIMGCMDQPSAGEVLLDGEDVAKVSASKLARVRRSKVGFVFQTFNLLPKLSVLENVMLPMLYCHRKRADARKRAAEVLEMVGLSDRVGHMPGQLSGGQRQRVAIARSLVNDPRVILADEPTGNLDTASARRVLELFGELHERGRTVVLVTHDPRVADVAHRTIVVEDGRVSESGALTSFVGMVKESDGKEVR</sequence>
<evidence type="ECO:0000313" key="5">
    <source>
        <dbReference type="EMBL" id="QQL46419.1"/>
    </source>
</evidence>
<evidence type="ECO:0000313" key="6">
    <source>
        <dbReference type="Proteomes" id="UP000475117"/>
    </source>
</evidence>
<dbReference type="CDD" id="cd03255">
    <property type="entry name" value="ABC_MJ0796_LolCDE_FtsE"/>
    <property type="match status" value="1"/>
</dbReference>
<evidence type="ECO:0000256" key="1">
    <source>
        <dbReference type="ARBA" id="ARBA00022448"/>
    </source>
</evidence>
<evidence type="ECO:0000256" key="3">
    <source>
        <dbReference type="ARBA" id="ARBA00022840"/>
    </source>
</evidence>
<gene>
    <name evidence="5" type="ORF">G3M56_011475</name>
</gene>
<dbReference type="GO" id="GO:0005524">
    <property type="term" value="F:ATP binding"/>
    <property type="evidence" value="ECO:0007669"/>
    <property type="project" value="UniProtKB-KW"/>
</dbReference>
<keyword evidence="6" id="KW-1185">Reference proteome</keyword>
<dbReference type="InterPro" id="IPR017871">
    <property type="entry name" value="ABC_transporter-like_CS"/>
</dbReference>
<dbReference type="PANTHER" id="PTHR24220">
    <property type="entry name" value="IMPORT ATP-BINDING PROTEIN"/>
    <property type="match status" value="1"/>
</dbReference>
<dbReference type="GO" id="GO:0005886">
    <property type="term" value="C:plasma membrane"/>
    <property type="evidence" value="ECO:0007669"/>
    <property type="project" value="TreeGrafter"/>
</dbReference>
<proteinExistence type="inferred from homology"/>
<dbReference type="FunFam" id="3.40.50.300:FF:000032">
    <property type="entry name" value="Export ABC transporter ATP-binding protein"/>
    <property type="match status" value="1"/>
</dbReference>
<protein>
    <submittedName>
        <fullName evidence="5">ABC transporter ATP-binding protein</fullName>
    </submittedName>
</protein>
<dbReference type="InterPro" id="IPR003439">
    <property type="entry name" value="ABC_transporter-like_ATP-bd"/>
</dbReference>
<dbReference type="AlphaFoldDB" id="A0A6B3LAM6"/>
<dbReference type="InterPro" id="IPR027417">
    <property type="entry name" value="P-loop_NTPase"/>
</dbReference>
<evidence type="ECO:0000256" key="2">
    <source>
        <dbReference type="ARBA" id="ARBA00022741"/>
    </source>
</evidence>
<keyword evidence="1" id="KW-0813">Transport</keyword>
<dbReference type="KEGG" id="soa:G3M56_011475"/>
<dbReference type="GO" id="GO:0098796">
    <property type="term" value="C:membrane protein complex"/>
    <property type="evidence" value="ECO:0007669"/>
    <property type="project" value="UniProtKB-ARBA"/>
</dbReference>
<name>A0A6B3LAM6_9BACT</name>
<comment type="similarity">
    <text evidence="4">Belongs to the ABC transporter superfamily. Macrolide exporter (TC 3.A.1.122) family.</text>
</comment>
<dbReference type="InterPro" id="IPR015854">
    <property type="entry name" value="ABC_transpr_LolD-like"/>
</dbReference>
<dbReference type="Pfam" id="PF00005">
    <property type="entry name" value="ABC_tran"/>
    <property type="match status" value="1"/>
</dbReference>
<dbReference type="GO" id="GO:0022857">
    <property type="term" value="F:transmembrane transporter activity"/>
    <property type="evidence" value="ECO:0007669"/>
    <property type="project" value="TreeGrafter"/>
</dbReference>
<keyword evidence="3 5" id="KW-0067">ATP-binding</keyword>
<keyword evidence="2" id="KW-0547">Nucleotide-binding</keyword>
<dbReference type="EMBL" id="CP066776">
    <property type="protein sequence ID" value="QQL46419.1"/>
    <property type="molecule type" value="Genomic_DNA"/>
</dbReference>
<dbReference type="PANTHER" id="PTHR24220:SF86">
    <property type="entry name" value="ABC TRANSPORTER ABCH.1"/>
    <property type="match status" value="1"/>
</dbReference>
<dbReference type="InterPro" id="IPR017911">
    <property type="entry name" value="MacB-like_ATP-bd"/>
</dbReference>
<dbReference type="PROSITE" id="PS50893">
    <property type="entry name" value="ABC_TRANSPORTER_2"/>
    <property type="match status" value="1"/>
</dbReference>
<dbReference type="Proteomes" id="UP000475117">
    <property type="component" value="Chromosome"/>
</dbReference>
<organism evidence="5 6">
    <name type="scientific">Sulfuriroseicoccus oceanibius</name>
    <dbReference type="NCBI Taxonomy" id="2707525"/>
    <lineage>
        <taxon>Bacteria</taxon>
        <taxon>Pseudomonadati</taxon>
        <taxon>Verrucomicrobiota</taxon>
        <taxon>Verrucomicrobiia</taxon>
        <taxon>Verrucomicrobiales</taxon>
        <taxon>Verrucomicrobiaceae</taxon>
        <taxon>Sulfuriroseicoccus</taxon>
    </lineage>
</organism>
<dbReference type="Gene3D" id="3.40.50.300">
    <property type="entry name" value="P-loop containing nucleotide triphosphate hydrolases"/>
    <property type="match status" value="1"/>
</dbReference>
<accession>A0A6B3LAM6</accession>
<reference evidence="5 6" key="1">
    <citation type="submission" date="2020-12" db="EMBL/GenBank/DDBJ databases">
        <title>Sulforoseuscoccus oceanibium gen. nov., sp. nov., a representative of the phylum Verrucomicrobia with special cytoplasmic membrane, and proposal of Sulforoseuscoccusaceae fam. nov.</title>
        <authorList>
            <person name="Xi F."/>
        </authorList>
    </citation>
    <scope>NUCLEOTIDE SEQUENCE [LARGE SCALE GENOMIC DNA]</scope>
    <source>
        <strain evidence="5 6">T37</strain>
    </source>
</reference>